<keyword evidence="2" id="KW-1185">Reference proteome</keyword>
<name>A0A143BNR0_9BACT</name>
<reference evidence="1 2" key="1">
    <citation type="journal article" date="2014" name="Proc. Natl. Acad. Sci. U.S.A.">
        <title>Functional type 2 photosynthetic reaction centers found in the rare bacterial phylum Gemmatimonadetes.</title>
        <authorList>
            <person name="Zeng Y."/>
            <person name="Feng F."/>
            <person name="Medova H."/>
            <person name="Dean J."/>
            <person name="Koblizek M."/>
        </authorList>
    </citation>
    <scope>NUCLEOTIDE SEQUENCE [LARGE SCALE GENOMIC DNA]</scope>
    <source>
        <strain evidence="1 2">AP64</strain>
    </source>
</reference>
<dbReference type="eggNOG" id="ENOG503309Y">
    <property type="taxonomic scope" value="Bacteria"/>
</dbReference>
<protein>
    <submittedName>
        <fullName evidence="1">Uncharacterized protein</fullName>
    </submittedName>
</protein>
<gene>
    <name evidence="1" type="ORF">GEMMAAP_07325</name>
</gene>
<sequence length="117" mass="13611">MDQIRLREQRFDERAYLFVLSALEHSQTKLTERRHITGPELAHACRDLALQRFGVMAKVVLDHWGIRSTLDIGDIVFTLVDLGLLISQPQDSRDDFYGVFDFADAFDREYPWSTTHV</sequence>
<dbReference type="InterPro" id="IPR026406">
    <property type="entry name" value="Ver/Plancto_CHP"/>
</dbReference>
<dbReference type="NCBIfam" id="TIGR04138">
    <property type="entry name" value="Plancto_Ver_chp"/>
    <property type="match status" value="1"/>
</dbReference>
<dbReference type="EMBL" id="CP011454">
    <property type="protein sequence ID" value="AMW06648.1"/>
    <property type="molecule type" value="Genomic_DNA"/>
</dbReference>
<proteinExistence type="predicted"/>
<evidence type="ECO:0000313" key="2">
    <source>
        <dbReference type="Proteomes" id="UP000076404"/>
    </source>
</evidence>
<reference evidence="1 2" key="2">
    <citation type="journal article" date="2016" name="Environ. Microbiol. Rep.">
        <title>Metagenomic evidence for the presence of phototrophic Gemmatimonadetes bacteria in diverse environments.</title>
        <authorList>
            <person name="Zeng Y."/>
            <person name="Baumbach J."/>
            <person name="Barbosa E.G."/>
            <person name="Azevedo V."/>
            <person name="Zhang C."/>
            <person name="Koblizek M."/>
        </authorList>
    </citation>
    <scope>NUCLEOTIDE SEQUENCE [LARGE SCALE GENOMIC DNA]</scope>
    <source>
        <strain evidence="1 2">AP64</strain>
    </source>
</reference>
<accession>A0A143BNR0</accession>
<organism evidence="1 2">
    <name type="scientific">Gemmatimonas phototrophica</name>
    <dbReference type="NCBI Taxonomy" id="1379270"/>
    <lineage>
        <taxon>Bacteria</taxon>
        <taxon>Pseudomonadati</taxon>
        <taxon>Gemmatimonadota</taxon>
        <taxon>Gemmatimonadia</taxon>
        <taxon>Gemmatimonadales</taxon>
        <taxon>Gemmatimonadaceae</taxon>
        <taxon>Gemmatimonas</taxon>
    </lineage>
</organism>
<dbReference type="KEGG" id="gph:GEMMAAP_07325"/>
<dbReference type="STRING" id="1379270.GEMMAAP_07325"/>
<dbReference type="AlphaFoldDB" id="A0A143BNR0"/>
<evidence type="ECO:0000313" key="1">
    <source>
        <dbReference type="EMBL" id="AMW06648.1"/>
    </source>
</evidence>
<dbReference type="Proteomes" id="UP000076404">
    <property type="component" value="Chromosome"/>
</dbReference>